<dbReference type="InterPro" id="IPR013783">
    <property type="entry name" value="Ig-like_fold"/>
</dbReference>
<dbReference type="InterPro" id="IPR027291">
    <property type="entry name" value="Glyco_hydro_38_N_sf"/>
</dbReference>
<dbReference type="GO" id="GO:0005975">
    <property type="term" value="P:carbohydrate metabolic process"/>
    <property type="evidence" value="ECO:0007669"/>
    <property type="project" value="InterPro"/>
</dbReference>
<evidence type="ECO:0000256" key="1">
    <source>
        <dbReference type="ARBA" id="ARBA00006821"/>
    </source>
</evidence>
<accession>A0AAQ3L995</accession>
<dbReference type="EMBL" id="CP136920">
    <property type="protein sequence ID" value="WOO41720.1"/>
    <property type="molecule type" value="Genomic_DNA"/>
</dbReference>
<gene>
    <name evidence="5" type="ORF">RZN69_01370</name>
</gene>
<keyword evidence="6" id="KW-1185">Reference proteome</keyword>
<dbReference type="InterPro" id="IPR052046">
    <property type="entry name" value="GH57_Enzymes"/>
</dbReference>
<sequence>MSFVLLGVHGVCANSNVYVSRFWHNHQPTYWPEWNTNGDQNNRVEYVWDSIVLKNNRSYTGSNAQHPENNLGDIFGLDDRRNAYQSGPRNSVANIDQRGGFAMSYSGSLIDNVRQLGALGQLGYGNNWNGGNREARQWTTTAGAPRIDLVGFTYHHSLGPLLPKAVLRKEIQIFKQAWWKAWGGSSDLSDHSKGFFPTEMAFSRHIVDVLVEEGYEWVIVASHHLSRTCPTYFDQFDLDNNQYGIFSSPPNRSDLLGPSPDNGWWYSEPNPGNAAWNVAPYAYQLHKSKYVNPETGEESTIVMVPSDDVLSYRYGYANEGTGKIGQFISPFANDSSRPVLVMPATDGDNAWGGGSSSWFEATPQLFGESASAGYNPTSPQDFVDAHGASAPVAHIEDGAWIFPESDYGSPYFLKWIEPPVAASPELRYPGTVVDMETPGFALKFWSWAPVITGANWVETAEQILRDEGGSVEAWKIQAPYDWDGTYTSPNDVELAWHIYLTGLDSGFNYYGGLGNDDEVKPALATTRAIQRLQSWMTEERRANDRTSPSVLKPQRFPYNPGAYTFGWFNSIPGGDTSYLKKMPSEFYIWTHAYDVSGLTSVNLKIRVDADGINPLSNNQNETYGGGSDVGDWITVPMTQRELPATQSALNAAANNGQINYFIEPPELADYYYAKITNAVLPAFRDKLLDYYVEATDTKGNVHKSEIQHVFVEDDGAVTDSPGSPTNLTAMARSSSTIDLSWTAAEFAQGYRIFRDSVEIASVSGTAYSDTGLSGDTTYQYAIQAYNSQGDSTLTDGVSATTPPAPAAPDVPTGLSAVALSATSIELSWDGSAGATEYRLLRGGVEIAQLGTPGYTDTGLAPDTNFNYAVTAGNAGGFSMPSSVVSVRTHVAPPSFSLGESSEPSGYLLLDPGMRLFTALRGTLLYVATWTPTGGDNDHFIFVTDTLEPSASVAQVWDKAGLSAQPDGKPFLAAESVNSYAAWFNTTGATEVWRASTGGGRLEGVIDLVEVFGSLPQTVYIAAVAYQTADAGLLGAQAPVGNGDNNLDPNEFLALPVAAVRDVNSDGTLDRLDPDRGFIARPEQPEMPSGNVSLAWPVVPGVTYQVRYSYDFLNWNNVPNGRFTAGSGETELSYSWEGGVDAPVFFDVEIVQPD</sequence>
<keyword evidence="2 3" id="KW-0119">Carbohydrate metabolism</keyword>
<dbReference type="Proteomes" id="UP001304300">
    <property type="component" value="Chromosome"/>
</dbReference>
<dbReference type="PROSITE" id="PS50853">
    <property type="entry name" value="FN3"/>
    <property type="match status" value="2"/>
</dbReference>
<dbReference type="PANTHER" id="PTHR36306:SF1">
    <property type="entry name" value="ALPHA-AMYLASE-RELATED"/>
    <property type="match status" value="1"/>
</dbReference>
<dbReference type="PANTHER" id="PTHR36306">
    <property type="entry name" value="ALPHA-AMYLASE-RELATED-RELATED"/>
    <property type="match status" value="1"/>
</dbReference>
<dbReference type="KEGG" id="puo:RZN69_01370"/>
<dbReference type="RefSeq" id="WP_317834204.1">
    <property type="nucleotide sequence ID" value="NZ_CP136920.1"/>
</dbReference>
<dbReference type="Pfam" id="PF03065">
    <property type="entry name" value="Glyco_hydro_57"/>
    <property type="match status" value="1"/>
</dbReference>
<proteinExistence type="inferred from homology"/>
<dbReference type="SMART" id="SM00060">
    <property type="entry name" value="FN3"/>
    <property type="match status" value="2"/>
</dbReference>
<comment type="similarity">
    <text evidence="1 3">Belongs to the glycosyl hydrolase 57 family.</text>
</comment>
<evidence type="ECO:0000313" key="5">
    <source>
        <dbReference type="EMBL" id="WOO41720.1"/>
    </source>
</evidence>
<dbReference type="SUPFAM" id="SSF88713">
    <property type="entry name" value="Glycoside hydrolase/deacetylase"/>
    <property type="match status" value="1"/>
</dbReference>
<dbReference type="Gene3D" id="3.20.110.10">
    <property type="entry name" value="Glycoside hydrolase 38, N terminal domain"/>
    <property type="match status" value="1"/>
</dbReference>
<dbReference type="InterPro" id="IPR003961">
    <property type="entry name" value="FN3_dom"/>
</dbReference>
<evidence type="ECO:0000313" key="6">
    <source>
        <dbReference type="Proteomes" id="UP001304300"/>
    </source>
</evidence>
<dbReference type="Gene3D" id="2.60.40.10">
    <property type="entry name" value="Immunoglobulins"/>
    <property type="match status" value="2"/>
</dbReference>
<feature type="domain" description="Fibronectin type-III" evidence="4">
    <location>
        <begin position="723"/>
        <end position="804"/>
    </location>
</feature>
<dbReference type="CDD" id="cd00063">
    <property type="entry name" value="FN3"/>
    <property type="match status" value="2"/>
</dbReference>
<name>A0AAQ3L995_9BACT</name>
<dbReference type="InterPro" id="IPR036116">
    <property type="entry name" value="FN3_sf"/>
</dbReference>
<organism evidence="5 6">
    <name type="scientific">Rubellicoccus peritrichatus</name>
    <dbReference type="NCBI Taxonomy" id="3080537"/>
    <lineage>
        <taxon>Bacteria</taxon>
        <taxon>Pseudomonadati</taxon>
        <taxon>Verrucomicrobiota</taxon>
        <taxon>Opitutia</taxon>
        <taxon>Puniceicoccales</taxon>
        <taxon>Cerasicoccaceae</taxon>
        <taxon>Rubellicoccus</taxon>
    </lineage>
</organism>
<dbReference type="Pfam" id="PF00041">
    <property type="entry name" value="fn3"/>
    <property type="match status" value="1"/>
</dbReference>
<reference evidence="5 6" key="1">
    <citation type="submission" date="2023-10" db="EMBL/GenBank/DDBJ databases">
        <title>Rubellicoccus peritrichatus gen. nov., sp. nov., isolated from an algae of coral reef tank.</title>
        <authorList>
            <person name="Luo J."/>
        </authorList>
    </citation>
    <scope>NUCLEOTIDE SEQUENCE [LARGE SCALE GENOMIC DNA]</scope>
    <source>
        <strain evidence="5 6">CR14</strain>
    </source>
</reference>
<dbReference type="GO" id="GO:0003824">
    <property type="term" value="F:catalytic activity"/>
    <property type="evidence" value="ECO:0007669"/>
    <property type="project" value="InterPro"/>
</dbReference>
<protein>
    <recommendedName>
        <fullName evidence="4">Fibronectin type-III domain-containing protein</fullName>
    </recommendedName>
</protein>
<dbReference type="InterPro" id="IPR011330">
    <property type="entry name" value="Glyco_hydro/deAcase_b/a-brl"/>
</dbReference>
<feature type="domain" description="Fibronectin type-III" evidence="4">
    <location>
        <begin position="810"/>
        <end position="891"/>
    </location>
</feature>
<dbReference type="SUPFAM" id="SSF49265">
    <property type="entry name" value="Fibronectin type III"/>
    <property type="match status" value="1"/>
</dbReference>
<dbReference type="AlphaFoldDB" id="A0AAQ3L995"/>
<evidence type="ECO:0000259" key="4">
    <source>
        <dbReference type="PROSITE" id="PS50853"/>
    </source>
</evidence>
<evidence type="ECO:0000256" key="3">
    <source>
        <dbReference type="RuleBase" id="RU361196"/>
    </source>
</evidence>
<evidence type="ECO:0000256" key="2">
    <source>
        <dbReference type="ARBA" id="ARBA00023277"/>
    </source>
</evidence>
<dbReference type="InterPro" id="IPR004300">
    <property type="entry name" value="Glyco_hydro_57_N"/>
</dbReference>